<feature type="region of interest" description="Disordered" evidence="1">
    <location>
        <begin position="36"/>
        <end position="155"/>
    </location>
</feature>
<keyword evidence="3" id="KW-1185">Reference proteome</keyword>
<accession>A0ABY7CHY8</accession>
<reference evidence="2" key="1">
    <citation type="submission" date="2022-10" db="EMBL/GenBank/DDBJ databases">
        <title>Puccinia triticina Genome sequencing and assembly.</title>
        <authorList>
            <person name="Li C."/>
        </authorList>
    </citation>
    <scope>NUCLEOTIDE SEQUENCE</scope>
    <source>
        <strain evidence="2">Pt15</strain>
    </source>
</reference>
<feature type="region of interest" description="Disordered" evidence="1">
    <location>
        <begin position="190"/>
        <end position="223"/>
    </location>
</feature>
<sequence>MLMVANYRQYVLLHEVLLTYLLKELDISVVGASEKGQATSLGPSTPMTTQTSTNTTTTAGTSSSSAGPTGRVPGTPEIGGLSSNDEHVPKPGHPSALRARGSPSHEPTKEASTDSIGPSGILRCHSPSVASSATSTLPSHSESSKASSDLDIDPLGLPPISPPRCLLVTTSSRLPPLSLMAAADCVEGCLFGNGEQTGSADPNDTTKSSASPNSKETNGKQLS</sequence>
<dbReference type="GeneID" id="77809647"/>
<name>A0ABY7CHY8_9BASI</name>
<dbReference type="Proteomes" id="UP001164743">
    <property type="component" value="Chromosome 4A"/>
</dbReference>
<gene>
    <name evidence="2" type="ORF">PtA15_4A828</name>
</gene>
<evidence type="ECO:0000313" key="3">
    <source>
        <dbReference type="Proteomes" id="UP001164743"/>
    </source>
</evidence>
<organism evidence="2 3">
    <name type="scientific">Puccinia triticina</name>
    <dbReference type="NCBI Taxonomy" id="208348"/>
    <lineage>
        <taxon>Eukaryota</taxon>
        <taxon>Fungi</taxon>
        <taxon>Dikarya</taxon>
        <taxon>Basidiomycota</taxon>
        <taxon>Pucciniomycotina</taxon>
        <taxon>Pucciniomycetes</taxon>
        <taxon>Pucciniales</taxon>
        <taxon>Pucciniaceae</taxon>
        <taxon>Puccinia</taxon>
    </lineage>
</organism>
<proteinExistence type="predicted"/>
<feature type="compositionally biased region" description="Low complexity" evidence="1">
    <location>
        <begin position="42"/>
        <end position="70"/>
    </location>
</feature>
<evidence type="ECO:0000256" key="1">
    <source>
        <dbReference type="SAM" id="MobiDB-lite"/>
    </source>
</evidence>
<feature type="compositionally biased region" description="Polar residues" evidence="1">
    <location>
        <begin position="128"/>
        <end position="147"/>
    </location>
</feature>
<dbReference type="EMBL" id="CP110424">
    <property type="protein sequence ID" value="WAQ84375.1"/>
    <property type="molecule type" value="Genomic_DNA"/>
</dbReference>
<dbReference type="RefSeq" id="XP_053019930.1">
    <property type="nucleotide sequence ID" value="XM_053168752.1"/>
</dbReference>
<feature type="compositionally biased region" description="Polar residues" evidence="1">
    <location>
        <begin position="194"/>
        <end position="223"/>
    </location>
</feature>
<evidence type="ECO:0000313" key="2">
    <source>
        <dbReference type="EMBL" id="WAQ84375.1"/>
    </source>
</evidence>
<protein>
    <submittedName>
        <fullName evidence="2">Uncharacterized protein</fullName>
    </submittedName>
</protein>